<dbReference type="RefSeq" id="WP_244824835.1">
    <property type="nucleotide sequence ID" value="NZ_CP112998.1"/>
</dbReference>
<proteinExistence type="predicted"/>
<dbReference type="GO" id="GO:0030983">
    <property type="term" value="F:mismatched DNA binding"/>
    <property type="evidence" value="ECO:0007669"/>
    <property type="project" value="InterPro"/>
</dbReference>
<evidence type="ECO:0000259" key="4">
    <source>
        <dbReference type="SMART" id="SM00534"/>
    </source>
</evidence>
<dbReference type="InterPro" id="IPR000432">
    <property type="entry name" value="DNA_mismatch_repair_MutS_C"/>
</dbReference>
<keyword evidence="3" id="KW-0238">DNA-binding</keyword>
<dbReference type="GO" id="GO:0005524">
    <property type="term" value="F:ATP binding"/>
    <property type="evidence" value="ECO:0007669"/>
    <property type="project" value="UniProtKB-KW"/>
</dbReference>
<dbReference type="SMART" id="SM00534">
    <property type="entry name" value="MUTSac"/>
    <property type="match status" value="1"/>
</dbReference>
<organism evidence="5 6">
    <name type="scientific">Dyadobacter pollutisoli</name>
    <dbReference type="NCBI Taxonomy" id="2910158"/>
    <lineage>
        <taxon>Bacteria</taxon>
        <taxon>Pseudomonadati</taxon>
        <taxon>Bacteroidota</taxon>
        <taxon>Cytophagia</taxon>
        <taxon>Cytophagales</taxon>
        <taxon>Spirosomataceae</taxon>
        <taxon>Dyadobacter</taxon>
    </lineage>
</organism>
<dbReference type="EMBL" id="CP112998">
    <property type="protein sequence ID" value="WAC11018.1"/>
    <property type="molecule type" value="Genomic_DNA"/>
</dbReference>
<dbReference type="GO" id="GO:0006298">
    <property type="term" value="P:mismatch repair"/>
    <property type="evidence" value="ECO:0007669"/>
    <property type="project" value="InterPro"/>
</dbReference>
<evidence type="ECO:0000256" key="3">
    <source>
        <dbReference type="ARBA" id="ARBA00023125"/>
    </source>
</evidence>
<evidence type="ECO:0000313" key="6">
    <source>
        <dbReference type="Proteomes" id="UP001164653"/>
    </source>
</evidence>
<dbReference type="Gene3D" id="3.40.50.300">
    <property type="entry name" value="P-loop containing nucleotide triphosphate hydrolases"/>
    <property type="match status" value="1"/>
</dbReference>
<keyword evidence="6" id="KW-1185">Reference proteome</keyword>
<feature type="domain" description="DNA mismatch repair proteins mutS family" evidence="4">
    <location>
        <begin position="258"/>
        <end position="431"/>
    </location>
</feature>
<dbReference type="InterPro" id="IPR036187">
    <property type="entry name" value="DNA_mismatch_repair_MutS_sf"/>
</dbReference>
<name>A0A9E8N7Z1_9BACT</name>
<keyword evidence="1" id="KW-0547">Nucleotide-binding</keyword>
<dbReference type="KEGG" id="dpf:ON006_25185"/>
<gene>
    <name evidence="5" type="ORF">ON006_25185</name>
</gene>
<evidence type="ECO:0000256" key="1">
    <source>
        <dbReference type="ARBA" id="ARBA00022741"/>
    </source>
</evidence>
<reference evidence="5" key="1">
    <citation type="submission" date="2022-11" db="EMBL/GenBank/DDBJ databases">
        <title>Dyadobacter pollutisoli sp. nov., isolated from plastic dumped soil.</title>
        <authorList>
            <person name="Kim J.M."/>
            <person name="Kim K.R."/>
            <person name="Lee J.K."/>
            <person name="Hao L."/>
            <person name="Jeon C.O."/>
        </authorList>
    </citation>
    <scope>NUCLEOTIDE SEQUENCE</scope>
    <source>
        <strain evidence="5">U1</strain>
    </source>
</reference>
<dbReference type="SUPFAM" id="SSF52540">
    <property type="entry name" value="P-loop containing nucleoside triphosphate hydrolases"/>
    <property type="match status" value="1"/>
</dbReference>
<dbReference type="Pfam" id="PF00488">
    <property type="entry name" value="MutS_V"/>
    <property type="match status" value="1"/>
</dbReference>
<keyword evidence="2" id="KW-0067">ATP-binding</keyword>
<dbReference type="GO" id="GO:0140664">
    <property type="term" value="F:ATP-dependent DNA damage sensor activity"/>
    <property type="evidence" value="ECO:0007669"/>
    <property type="project" value="InterPro"/>
</dbReference>
<sequence>MHPVDQHTLLELQIIAENNRSVSILNFFDQTKTPGGRDYLKAMLSKPKSSLSELLSLQKLLKTIQEKPEIWQITIPRAYIMAVESYYELSVAHSMSNDVFRHWFDTFIYFLKSPEEYYRIQSGLFATFRLIKAIKHTLAALREEDIPGEIANEVAFMRKFLSSGTIKSFLNQKEDRLSNRAVFRMDYYFRISHKKELRQLLDIFYRFDAYLAIIKTASQHSLSFPRFEKNINEFNAATIWHPLIPNAVPNSFVLSNERPVCILTGANTSGKTTFLKACGIAIYLAHLGCPVPAKEMSLPFFDRLYTSIHLSDDLAAGYSHFYNEMMRIKSVAEALHAGDKCFIIIDELFRGTNHDDALHCSKTVVDGFSRSNGSLFLVSTHLMEMVNHYQTSPQIAFHCFRTRITGSQFENSFQIEPGVSSEKVGRLIMDKTGITSLLENTKGPQMIESLLTMNQI</sequence>
<protein>
    <submittedName>
        <fullName evidence="5">DNA mismatch repair protein MutS</fullName>
    </submittedName>
</protein>
<dbReference type="Gene3D" id="1.10.1420.10">
    <property type="match status" value="1"/>
</dbReference>
<dbReference type="Proteomes" id="UP001164653">
    <property type="component" value="Chromosome"/>
</dbReference>
<accession>A0A9E8N7Z1</accession>
<evidence type="ECO:0000256" key="2">
    <source>
        <dbReference type="ARBA" id="ARBA00022840"/>
    </source>
</evidence>
<dbReference type="PANTHER" id="PTHR11361">
    <property type="entry name" value="DNA MISMATCH REPAIR PROTEIN MUTS FAMILY MEMBER"/>
    <property type="match status" value="1"/>
</dbReference>
<dbReference type="InterPro" id="IPR027417">
    <property type="entry name" value="P-loop_NTPase"/>
</dbReference>
<evidence type="ECO:0000313" key="5">
    <source>
        <dbReference type="EMBL" id="WAC11018.1"/>
    </source>
</evidence>
<dbReference type="InterPro" id="IPR045076">
    <property type="entry name" value="MutS"/>
</dbReference>
<dbReference type="AlphaFoldDB" id="A0A9E8N7Z1"/>
<dbReference type="SUPFAM" id="SSF48334">
    <property type="entry name" value="DNA repair protein MutS, domain III"/>
    <property type="match status" value="1"/>
</dbReference>
<dbReference type="PANTHER" id="PTHR11361:SF99">
    <property type="entry name" value="DNA MISMATCH REPAIR PROTEIN"/>
    <property type="match status" value="1"/>
</dbReference>
<dbReference type="GO" id="GO:0005829">
    <property type="term" value="C:cytosol"/>
    <property type="evidence" value="ECO:0007669"/>
    <property type="project" value="TreeGrafter"/>
</dbReference>